<proteinExistence type="predicted"/>
<feature type="region of interest" description="Disordered" evidence="1">
    <location>
        <begin position="242"/>
        <end position="271"/>
    </location>
</feature>
<keyword evidence="3" id="KW-1185">Reference proteome</keyword>
<reference evidence="2" key="1">
    <citation type="submission" date="2022-11" db="EMBL/GenBank/DDBJ databases">
        <title>Minimal conservation of predation-associated metabolite biosynthetic gene clusters underscores biosynthetic potential of Myxococcota including descriptions for ten novel species: Archangium lansinium sp. nov., Myxococcus landrumus sp. nov., Nannocystis bai.</title>
        <authorList>
            <person name="Ahearne A."/>
            <person name="Stevens C."/>
            <person name="Phillips K."/>
        </authorList>
    </citation>
    <scope>NUCLEOTIDE SEQUENCE</scope>
    <source>
        <strain evidence="2">Na p29</strain>
    </source>
</reference>
<evidence type="ECO:0000313" key="3">
    <source>
        <dbReference type="Proteomes" id="UP001150924"/>
    </source>
</evidence>
<evidence type="ECO:0000256" key="1">
    <source>
        <dbReference type="SAM" id="MobiDB-lite"/>
    </source>
</evidence>
<name>A0A9X3ET38_9BACT</name>
<evidence type="ECO:0000313" key="2">
    <source>
        <dbReference type="EMBL" id="MCY1009335.1"/>
    </source>
</evidence>
<dbReference type="Proteomes" id="UP001150924">
    <property type="component" value="Unassembled WGS sequence"/>
</dbReference>
<comment type="caution">
    <text evidence="2">The sequence shown here is derived from an EMBL/GenBank/DDBJ whole genome shotgun (WGS) entry which is preliminary data.</text>
</comment>
<dbReference type="EMBL" id="JAPNKE010000002">
    <property type="protein sequence ID" value="MCY1009335.1"/>
    <property type="molecule type" value="Genomic_DNA"/>
</dbReference>
<dbReference type="RefSeq" id="WP_267772000.1">
    <property type="nucleotide sequence ID" value="NZ_JAPNKE010000002.1"/>
</dbReference>
<accession>A0A9X3ET38</accession>
<dbReference type="AlphaFoldDB" id="A0A9X3ET38"/>
<sequence>MQLPLAQLLRAYIRAFSARPDVSIIDAAFAPPLTAEERAGLPLPPELDAFAETLGGVEFTWVFEQDQHNPDQSKGVNGGHLKIPSIRNFAWHPRPSGVRGNFAARAVLDSMTPEGIGWWIHRANESPKQAQTAFEDANDCTLKPMDSLTAYLTMGARYAFVWYWQAGTATGRGYYDRLRRASVPLNTSTAKIEARLVDVGLLPEEAAGLTVARRQRRAAAAPRRQPNDAEYHVVLREAPGQHHQEFGCLERHHREGDRREDNQETRRKGDR</sequence>
<organism evidence="2 3">
    <name type="scientific">Nannocystis pusilla</name>
    <dbReference type="NCBI Taxonomy" id="889268"/>
    <lineage>
        <taxon>Bacteria</taxon>
        <taxon>Pseudomonadati</taxon>
        <taxon>Myxococcota</taxon>
        <taxon>Polyangia</taxon>
        <taxon>Nannocystales</taxon>
        <taxon>Nannocystaceae</taxon>
        <taxon>Nannocystis</taxon>
    </lineage>
</organism>
<protein>
    <submittedName>
        <fullName evidence="2">Uncharacterized protein</fullName>
    </submittedName>
</protein>
<gene>
    <name evidence="2" type="ORF">OV079_27975</name>
</gene>